<feature type="compositionally biased region" description="Polar residues" evidence="1">
    <location>
        <begin position="13"/>
        <end position="22"/>
    </location>
</feature>
<keyword evidence="3" id="KW-1185">Reference proteome</keyword>
<evidence type="ECO:0000313" key="2">
    <source>
        <dbReference type="EMBL" id="POI19209.1"/>
    </source>
</evidence>
<evidence type="ECO:0000256" key="1">
    <source>
        <dbReference type="SAM" id="MobiDB-lite"/>
    </source>
</evidence>
<organism evidence="2 3">
    <name type="scientific">Bambusicola thoracicus</name>
    <name type="common">Chinese bamboo-partridge</name>
    <name type="synonym">Perdix thoracica</name>
    <dbReference type="NCBI Taxonomy" id="9083"/>
    <lineage>
        <taxon>Eukaryota</taxon>
        <taxon>Metazoa</taxon>
        <taxon>Chordata</taxon>
        <taxon>Craniata</taxon>
        <taxon>Vertebrata</taxon>
        <taxon>Euteleostomi</taxon>
        <taxon>Archelosauria</taxon>
        <taxon>Archosauria</taxon>
        <taxon>Dinosauria</taxon>
        <taxon>Saurischia</taxon>
        <taxon>Theropoda</taxon>
        <taxon>Coelurosauria</taxon>
        <taxon>Aves</taxon>
        <taxon>Neognathae</taxon>
        <taxon>Galloanserae</taxon>
        <taxon>Galliformes</taxon>
        <taxon>Phasianidae</taxon>
        <taxon>Perdicinae</taxon>
        <taxon>Bambusicola</taxon>
    </lineage>
</organism>
<evidence type="ECO:0000313" key="3">
    <source>
        <dbReference type="Proteomes" id="UP000237246"/>
    </source>
</evidence>
<dbReference type="Proteomes" id="UP000237246">
    <property type="component" value="Unassembled WGS sequence"/>
</dbReference>
<dbReference type="EMBL" id="PPHD01106654">
    <property type="protein sequence ID" value="POI19209.1"/>
    <property type="molecule type" value="Genomic_DNA"/>
</dbReference>
<dbReference type="AlphaFoldDB" id="A0A2P4S544"/>
<sequence length="28" mass="3272">MAGRGTLKRLLTMPSTLEQQHQQYHRSC</sequence>
<gene>
    <name evidence="2" type="ORF">CIB84_017047</name>
</gene>
<name>A0A2P4S544_BAMTH</name>
<feature type="region of interest" description="Disordered" evidence="1">
    <location>
        <begin position="1"/>
        <end position="28"/>
    </location>
</feature>
<comment type="caution">
    <text evidence="2">The sequence shown here is derived from an EMBL/GenBank/DDBJ whole genome shotgun (WGS) entry which is preliminary data.</text>
</comment>
<accession>A0A2P4S544</accession>
<reference evidence="2 3" key="1">
    <citation type="submission" date="2018-01" db="EMBL/GenBank/DDBJ databases">
        <title>Comparison of the Chinese Bamboo Partridge and Red Junglefowl genome sequences highlights the importance of demography in genome evolution.</title>
        <authorList>
            <person name="Tiley G.P."/>
            <person name="Kimball R.T."/>
            <person name="Braun E.L."/>
            <person name="Burleigh J.G."/>
        </authorList>
    </citation>
    <scope>NUCLEOTIDE SEQUENCE [LARGE SCALE GENOMIC DNA]</scope>
    <source>
        <strain evidence="2">RTK389</strain>
        <tissue evidence="2">Blood</tissue>
    </source>
</reference>
<proteinExistence type="predicted"/>
<protein>
    <submittedName>
        <fullName evidence="2">Uncharacterized protein</fullName>
    </submittedName>
</protein>